<gene>
    <name evidence="2" type="ORF">Mal4_23110</name>
</gene>
<dbReference type="Pfam" id="PF02602">
    <property type="entry name" value="HEM4"/>
    <property type="match status" value="1"/>
</dbReference>
<dbReference type="InterPro" id="IPR036108">
    <property type="entry name" value="4pyrrol_syn_uPrphyn_synt_sf"/>
</dbReference>
<dbReference type="OrthoDB" id="213853at2"/>
<protein>
    <submittedName>
        <fullName evidence="2">Bifunctional uroporphyrinogen-III synthetase/response regulator domain protein</fullName>
    </submittedName>
</protein>
<organism evidence="2 3">
    <name type="scientific">Maioricimonas rarisocia</name>
    <dbReference type="NCBI Taxonomy" id="2528026"/>
    <lineage>
        <taxon>Bacteria</taxon>
        <taxon>Pseudomonadati</taxon>
        <taxon>Planctomycetota</taxon>
        <taxon>Planctomycetia</taxon>
        <taxon>Planctomycetales</taxon>
        <taxon>Planctomycetaceae</taxon>
        <taxon>Maioricimonas</taxon>
    </lineage>
</organism>
<name>A0A517Z663_9PLAN</name>
<proteinExistence type="predicted"/>
<sequence>MRMQISMTDSIRVCSFESRREREMAALIERHGGLPTVAPSMREIPIEENPVALQFAADLLEGHIDDVIFLTGVGARALLDAATTRYSREELLAALDRCFVAVRGPKPFAVLREWGTHVDVRAPEPNTWRELIEAIDAAEHAFDGRTVAVQEYGRPNEQLYEEIAGRGGKVAAVPVYRWALPEETGPLEEAIRKTVAGEFDVLMFTSANQITNVLAIAQQLNLRDEWLAAAGRTFVASIGPTATEALREEGLPPDFEPEHPKMGNLVRGAINAASKGGSASASGNGS</sequence>
<dbReference type="PANTHER" id="PTHR40082:SF1">
    <property type="entry name" value="BLR5956 PROTEIN"/>
    <property type="match status" value="1"/>
</dbReference>
<dbReference type="EMBL" id="CP036275">
    <property type="protein sequence ID" value="QDU37992.1"/>
    <property type="molecule type" value="Genomic_DNA"/>
</dbReference>
<accession>A0A517Z663</accession>
<reference evidence="2 3" key="1">
    <citation type="submission" date="2019-02" db="EMBL/GenBank/DDBJ databases">
        <title>Deep-cultivation of Planctomycetes and their phenomic and genomic characterization uncovers novel biology.</title>
        <authorList>
            <person name="Wiegand S."/>
            <person name="Jogler M."/>
            <person name="Boedeker C."/>
            <person name="Pinto D."/>
            <person name="Vollmers J."/>
            <person name="Rivas-Marin E."/>
            <person name="Kohn T."/>
            <person name="Peeters S.H."/>
            <person name="Heuer A."/>
            <person name="Rast P."/>
            <person name="Oberbeckmann S."/>
            <person name="Bunk B."/>
            <person name="Jeske O."/>
            <person name="Meyerdierks A."/>
            <person name="Storesund J.E."/>
            <person name="Kallscheuer N."/>
            <person name="Luecker S."/>
            <person name="Lage O.M."/>
            <person name="Pohl T."/>
            <person name="Merkel B.J."/>
            <person name="Hornburger P."/>
            <person name="Mueller R.-W."/>
            <person name="Bruemmer F."/>
            <person name="Labrenz M."/>
            <person name="Spormann A.M."/>
            <person name="Op den Camp H."/>
            <person name="Overmann J."/>
            <person name="Amann R."/>
            <person name="Jetten M.S.M."/>
            <person name="Mascher T."/>
            <person name="Medema M.H."/>
            <person name="Devos D.P."/>
            <person name="Kaster A.-K."/>
            <person name="Ovreas L."/>
            <person name="Rohde M."/>
            <person name="Galperin M.Y."/>
            <person name="Jogler C."/>
        </authorList>
    </citation>
    <scope>NUCLEOTIDE SEQUENCE [LARGE SCALE GENOMIC DNA]</scope>
    <source>
        <strain evidence="2 3">Mal4</strain>
    </source>
</reference>
<dbReference type="GO" id="GO:0006780">
    <property type="term" value="P:uroporphyrinogen III biosynthetic process"/>
    <property type="evidence" value="ECO:0007669"/>
    <property type="project" value="InterPro"/>
</dbReference>
<dbReference type="InterPro" id="IPR003754">
    <property type="entry name" value="4pyrrol_synth_uPrphyn_synth"/>
</dbReference>
<keyword evidence="3" id="KW-1185">Reference proteome</keyword>
<dbReference type="SUPFAM" id="SSF69618">
    <property type="entry name" value="HemD-like"/>
    <property type="match status" value="1"/>
</dbReference>
<feature type="domain" description="Tetrapyrrole biosynthesis uroporphyrinogen III synthase" evidence="1">
    <location>
        <begin position="23"/>
        <end position="266"/>
    </location>
</feature>
<dbReference type="CDD" id="cd06578">
    <property type="entry name" value="HemD"/>
    <property type="match status" value="1"/>
</dbReference>
<dbReference type="PANTHER" id="PTHR40082">
    <property type="entry name" value="BLR5956 PROTEIN"/>
    <property type="match status" value="1"/>
</dbReference>
<evidence type="ECO:0000313" key="2">
    <source>
        <dbReference type="EMBL" id="QDU37992.1"/>
    </source>
</evidence>
<dbReference type="Gene3D" id="3.40.50.10090">
    <property type="match status" value="2"/>
</dbReference>
<evidence type="ECO:0000259" key="1">
    <source>
        <dbReference type="Pfam" id="PF02602"/>
    </source>
</evidence>
<dbReference type="Proteomes" id="UP000320496">
    <property type="component" value="Chromosome"/>
</dbReference>
<evidence type="ECO:0000313" key="3">
    <source>
        <dbReference type="Proteomes" id="UP000320496"/>
    </source>
</evidence>
<dbReference type="GO" id="GO:0004852">
    <property type="term" value="F:uroporphyrinogen-III synthase activity"/>
    <property type="evidence" value="ECO:0007669"/>
    <property type="project" value="InterPro"/>
</dbReference>
<dbReference type="AlphaFoldDB" id="A0A517Z663"/>
<dbReference type="InterPro" id="IPR039793">
    <property type="entry name" value="UROS/Hem4"/>
</dbReference>
<dbReference type="KEGG" id="mri:Mal4_23110"/>